<name>A0A915KP30_ROMCU</name>
<reference evidence="2" key="1">
    <citation type="submission" date="2022-11" db="UniProtKB">
        <authorList>
            <consortium name="WormBaseParasite"/>
        </authorList>
    </citation>
    <scope>IDENTIFICATION</scope>
</reference>
<organism evidence="1 2">
    <name type="scientific">Romanomermis culicivorax</name>
    <name type="common">Nematode worm</name>
    <dbReference type="NCBI Taxonomy" id="13658"/>
    <lineage>
        <taxon>Eukaryota</taxon>
        <taxon>Metazoa</taxon>
        <taxon>Ecdysozoa</taxon>
        <taxon>Nematoda</taxon>
        <taxon>Enoplea</taxon>
        <taxon>Dorylaimia</taxon>
        <taxon>Mermithida</taxon>
        <taxon>Mermithoidea</taxon>
        <taxon>Mermithidae</taxon>
        <taxon>Romanomermis</taxon>
    </lineage>
</organism>
<dbReference type="Proteomes" id="UP000887565">
    <property type="component" value="Unplaced"/>
</dbReference>
<proteinExistence type="predicted"/>
<evidence type="ECO:0000313" key="1">
    <source>
        <dbReference type="Proteomes" id="UP000887565"/>
    </source>
</evidence>
<protein>
    <submittedName>
        <fullName evidence="2">Uncharacterized protein</fullName>
    </submittedName>
</protein>
<sequence length="83" mass="9756">MIGKFRSDYELAYVQSYGHHPLFFDQFEKNERYSKYPSGDDVEYTSGPMNDLEAGDAVNFQQSRQAPERFDMFRLKIGSLKME</sequence>
<dbReference type="WBParaSite" id="nRc.2.0.1.t39492-RA">
    <property type="protein sequence ID" value="nRc.2.0.1.t39492-RA"/>
    <property type="gene ID" value="nRc.2.0.1.g39492"/>
</dbReference>
<keyword evidence="1" id="KW-1185">Reference proteome</keyword>
<accession>A0A915KP30</accession>
<evidence type="ECO:0000313" key="2">
    <source>
        <dbReference type="WBParaSite" id="nRc.2.0.1.t39492-RA"/>
    </source>
</evidence>
<dbReference type="AlphaFoldDB" id="A0A915KP30"/>